<evidence type="ECO:0000256" key="1">
    <source>
        <dbReference type="SAM" id="MobiDB-lite"/>
    </source>
</evidence>
<gene>
    <name evidence="2" type="primary">Vigan.05G249100</name>
    <name evidence="2" type="ORF">VIGAN_05249100</name>
</gene>
<dbReference type="EMBL" id="AP015038">
    <property type="protein sequence ID" value="BAT88857.1"/>
    <property type="molecule type" value="Genomic_DNA"/>
</dbReference>
<reference evidence="2 3" key="1">
    <citation type="journal article" date="2015" name="Sci. Rep.">
        <title>The power of single molecule real-time sequencing technology in the de novo assembly of a eukaryotic genome.</title>
        <authorList>
            <person name="Sakai H."/>
            <person name="Naito K."/>
            <person name="Ogiso-Tanaka E."/>
            <person name="Takahashi Y."/>
            <person name="Iseki K."/>
            <person name="Muto C."/>
            <person name="Satou K."/>
            <person name="Teruya K."/>
            <person name="Shiroma A."/>
            <person name="Shimoji M."/>
            <person name="Hirano T."/>
            <person name="Itoh T."/>
            <person name="Kaga A."/>
            <person name="Tomooka N."/>
        </authorList>
    </citation>
    <scope>NUCLEOTIDE SEQUENCE [LARGE SCALE GENOMIC DNA]</scope>
    <source>
        <strain evidence="3">cv. Shumari</strain>
    </source>
</reference>
<sequence>MSLPAPPWPYAFWPARLDLALTGLPPSCKDSTPPLDALRPRFVQAALLGYVLPIAKAVLLPGFFSAKLGNLPFSERLYPGTKRKREGRPSTRSQGSGWSLTRAIQETIQSKASKKKQKDSQSSRDSSRRQVLQRKLSIQREDRTLPIVRLVDEIGVPGEEEEKEDLNRQELIGNQYTIGRNSPDLDFPVRSRIDKINNHALNELNKASIEQRGKTLTNDERKLRS</sequence>
<feature type="compositionally biased region" description="Basic and acidic residues" evidence="1">
    <location>
        <begin position="118"/>
        <end position="128"/>
    </location>
</feature>
<feature type="region of interest" description="Disordered" evidence="1">
    <location>
        <begin position="76"/>
        <end position="135"/>
    </location>
</feature>
<name>A0A0S3S7R7_PHAAN</name>
<evidence type="ECO:0000313" key="3">
    <source>
        <dbReference type="Proteomes" id="UP000291084"/>
    </source>
</evidence>
<dbReference type="AlphaFoldDB" id="A0A0S3S7R7"/>
<keyword evidence="3" id="KW-1185">Reference proteome</keyword>
<dbReference type="Proteomes" id="UP000291084">
    <property type="component" value="Chromosome 5"/>
</dbReference>
<evidence type="ECO:0000313" key="2">
    <source>
        <dbReference type="EMBL" id="BAT88857.1"/>
    </source>
</evidence>
<accession>A0A0S3S7R7</accession>
<proteinExistence type="predicted"/>
<feature type="compositionally biased region" description="Polar residues" evidence="1">
    <location>
        <begin position="90"/>
        <end position="108"/>
    </location>
</feature>
<organism evidence="2 3">
    <name type="scientific">Vigna angularis var. angularis</name>
    <dbReference type="NCBI Taxonomy" id="157739"/>
    <lineage>
        <taxon>Eukaryota</taxon>
        <taxon>Viridiplantae</taxon>
        <taxon>Streptophyta</taxon>
        <taxon>Embryophyta</taxon>
        <taxon>Tracheophyta</taxon>
        <taxon>Spermatophyta</taxon>
        <taxon>Magnoliopsida</taxon>
        <taxon>eudicotyledons</taxon>
        <taxon>Gunneridae</taxon>
        <taxon>Pentapetalae</taxon>
        <taxon>rosids</taxon>
        <taxon>fabids</taxon>
        <taxon>Fabales</taxon>
        <taxon>Fabaceae</taxon>
        <taxon>Papilionoideae</taxon>
        <taxon>50 kb inversion clade</taxon>
        <taxon>NPAAA clade</taxon>
        <taxon>indigoferoid/millettioid clade</taxon>
        <taxon>Phaseoleae</taxon>
        <taxon>Vigna</taxon>
    </lineage>
</organism>
<protein>
    <submittedName>
        <fullName evidence="2">Uncharacterized protein</fullName>
    </submittedName>
</protein>